<dbReference type="CDD" id="cd18774">
    <property type="entry name" value="PDC2_HK_sensor"/>
    <property type="match status" value="1"/>
</dbReference>
<dbReference type="CDD" id="cd00156">
    <property type="entry name" value="REC"/>
    <property type="match status" value="1"/>
</dbReference>
<accession>A0A7C1AZZ0</accession>
<dbReference type="InterPro" id="IPR036890">
    <property type="entry name" value="HATPase_C_sf"/>
</dbReference>
<dbReference type="Gene3D" id="3.40.50.2300">
    <property type="match status" value="1"/>
</dbReference>
<keyword evidence="6 16" id="KW-0418">Kinase</keyword>
<keyword evidence="5" id="KW-0547">Nucleotide-binding</keyword>
<dbReference type="InterPro" id="IPR000014">
    <property type="entry name" value="PAS"/>
</dbReference>
<evidence type="ECO:0000256" key="8">
    <source>
        <dbReference type="ARBA" id="ARBA00023012"/>
    </source>
</evidence>
<keyword evidence="11" id="KW-0812">Transmembrane</keyword>
<evidence type="ECO:0000313" key="16">
    <source>
        <dbReference type="EMBL" id="HDL89480.1"/>
    </source>
</evidence>
<dbReference type="InterPro" id="IPR003661">
    <property type="entry name" value="HisK_dim/P_dom"/>
</dbReference>
<evidence type="ECO:0000256" key="9">
    <source>
        <dbReference type="PROSITE-ProRule" id="PRU00169"/>
    </source>
</evidence>
<evidence type="ECO:0000256" key="11">
    <source>
        <dbReference type="SAM" id="Phobius"/>
    </source>
</evidence>
<dbReference type="SMART" id="SM00448">
    <property type="entry name" value="REC"/>
    <property type="match status" value="1"/>
</dbReference>
<comment type="catalytic activity">
    <reaction evidence="1">
        <text>ATP + protein L-histidine = ADP + protein N-phospho-L-histidine.</text>
        <dbReference type="EC" id="2.7.13.3"/>
    </reaction>
</comment>
<evidence type="ECO:0000256" key="2">
    <source>
        <dbReference type="ARBA" id="ARBA00012438"/>
    </source>
</evidence>
<dbReference type="InterPro" id="IPR005467">
    <property type="entry name" value="His_kinase_dom"/>
</dbReference>
<evidence type="ECO:0000256" key="10">
    <source>
        <dbReference type="SAM" id="Coils"/>
    </source>
</evidence>
<dbReference type="Gene3D" id="1.10.287.130">
    <property type="match status" value="1"/>
</dbReference>
<feature type="transmembrane region" description="Helical" evidence="11">
    <location>
        <begin position="240"/>
        <end position="260"/>
    </location>
</feature>
<dbReference type="PROSITE" id="PS50110">
    <property type="entry name" value="RESPONSE_REGULATORY"/>
    <property type="match status" value="1"/>
</dbReference>
<comment type="caution">
    <text evidence="16">The sequence shown here is derived from an EMBL/GenBank/DDBJ whole genome shotgun (WGS) entry which is preliminary data.</text>
</comment>
<keyword evidence="3 9" id="KW-0597">Phosphoprotein</keyword>
<dbReference type="GO" id="GO:0000155">
    <property type="term" value="F:phosphorelay sensor kinase activity"/>
    <property type="evidence" value="ECO:0007669"/>
    <property type="project" value="InterPro"/>
</dbReference>
<evidence type="ECO:0000259" key="13">
    <source>
        <dbReference type="PROSITE" id="PS50110"/>
    </source>
</evidence>
<keyword evidence="11" id="KW-0472">Membrane</keyword>
<dbReference type="SUPFAM" id="SSF55874">
    <property type="entry name" value="ATPase domain of HSP90 chaperone/DNA topoisomerase II/histidine kinase"/>
    <property type="match status" value="1"/>
</dbReference>
<name>A0A7C1AZZ0_9BACT</name>
<evidence type="ECO:0000259" key="12">
    <source>
        <dbReference type="PROSITE" id="PS50109"/>
    </source>
</evidence>
<evidence type="ECO:0000256" key="5">
    <source>
        <dbReference type="ARBA" id="ARBA00022741"/>
    </source>
</evidence>
<keyword evidence="8" id="KW-0902">Two-component regulatory system</keyword>
<dbReference type="InterPro" id="IPR001789">
    <property type="entry name" value="Sig_transdc_resp-reg_receiver"/>
</dbReference>
<feature type="domain" description="PAS" evidence="14">
    <location>
        <begin position="352"/>
        <end position="408"/>
    </location>
</feature>
<keyword evidence="7" id="KW-0067">ATP-binding</keyword>
<dbReference type="Gene3D" id="3.30.565.10">
    <property type="entry name" value="Histidine kinase-like ATPase, C-terminal domain"/>
    <property type="match status" value="1"/>
</dbReference>
<dbReference type="SUPFAM" id="SSF55785">
    <property type="entry name" value="PYP-like sensor domain (PAS domain)"/>
    <property type="match status" value="1"/>
</dbReference>
<dbReference type="Pfam" id="PF13426">
    <property type="entry name" value="PAS_9"/>
    <property type="match status" value="1"/>
</dbReference>
<evidence type="ECO:0000256" key="3">
    <source>
        <dbReference type="ARBA" id="ARBA00022553"/>
    </source>
</evidence>
<dbReference type="PROSITE" id="PS50109">
    <property type="entry name" value="HIS_KIN"/>
    <property type="match status" value="1"/>
</dbReference>
<dbReference type="InterPro" id="IPR011006">
    <property type="entry name" value="CheY-like_superfamily"/>
</dbReference>
<evidence type="ECO:0000256" key="6">
    <source>
        <dbReference type="ARBA" id="ARBA00022777"/>
    </source>
</evidence>
<proteinExistence type="predicted"/>
<reference evidence="16" key="1">
    <citation type="journal article" date="2020" name="mSystems">
        <title>Genome- and Community-Level Interaction Insights into Carbon Utilization and Element Cycling Functions of Hydrothermarchaeota in Hydrothermal Sediment.</title>
        <authorList>
            <person name="Zhou Z."/>
            <person name="Liu Y."/>
            <person name="Xu W."/>
            <person name="Pan J."/>
            <person name="Luo Z.H."/>
            <person name="Li M."/>
        </authorList>
    </citation>
    <scope>NUCLEOTIDE SEQUENCE [LARGE SCALE GENOMIC DNA]</scope>
    <source>
        <strain evidence="16">HyVt-19</strain>
    </source>
</reference>
<feature type="domain" description="PAC" evidence="15">
    <location>
        <begin position="406"/>
        <end position="456"/>
    </location>
</feature>
<dbReference type="Pfam" id="PF00072">
    <property type="entry name" value="Response_reg"/>
    <property type="match status" value="1"/>
</dbReference>
<feature type="coiled-coil region" evidence="10">
    <location>
        <begin position="440"/>
        <end position="467"/>
    </location>
</feature>
<feature type="non-terminal residue" evidence="16">
    <location>
        <position position="1"/>
    </location>
</feature>
<dbReference type="SUPFAM" id="SSF47384">
    <property type="entry name" value="Homodimeric domain of signal transducing histidine kinase"/>
    <property type="match status" value="1"/>
</dbReference>
<feature type="domain" description="Response regulatory" evidence="13">
    <location>
        <begin position="732"/>
        <end position="848"/>
    </location>
</feature>
<dbReference type="EC" id="2.7.13.3" evidence="2"/>
<keyword evidence="11" id="KW-1133">Transmembrane helix</keyword>
<dbReference type="PRINTS" id="PR00344">
    <property type="entry name" value="BCTRLSENSOR"/>
</dbReference>
<dbReference type="SMART" id="SM00388">
    <property type="entry name" value="HisKA"/>
    <property type="match status" value="1"/>
</dbReference>
<dbReference type="GO" id="GO:0005524">
    <property type="term" value="F:ATP binding"/>
    <property type="evidence" value="ECO:0007669"/>
    <property type="project" value="UniProtKB-KW"/>
</dbReference>
<dbReference type="NCBIfam" id="TIGR00229">
    <property type="entry name" value="sensory_box"/>
    <property type="match status" value="1"/>
</dbReference>
<dbReference type="InterPro" id="IPR000700">
    <property type="entry name" value="PAS-assoc_C"/>
</dbReference>
<dbReference type="CDD" id="cd00130">
    <property type="entry name" value="PAS"/>
    <property type="match status" value="1"/>
</dbReference>
<feature type="modified residue" description="4-aspartylphosphate" evidence="9">
    <location>
        <position position="783"/>
    </location>
</feature>
<dbReference type="Proteomes" id="UP000886355">
    <property type="component" value="Unassembled WGS sequence"/>
</dbReference>
<dbReference type="Pfam" id="PF00512">
    <property type="entry name" value="HisKA"/>
    <property type="match status" value="1"/>
</dbReference>
<dbReference type="InterPro" id="IPR004358">
    <property type="entry name" value="Sig_transdc_His_kin-like_C"/>
</dbReference>
<dbReference type="SMART" id="SM00387">
    <property type="entry name" value="HATPase_c"/>
    <property type="match status" value="1"/>
</dbReference>
<protein>
    <recommendedName>
        <fullName evidence="2">histidine kinase</fullName>
        <ecNumber evidence="2">2.7.13.3</ecNumber>
    </recommendedName>
</protein>
<sequence>INTVLLTLLVEEAIKDNQFLAQIGCVALDKYFDTAFRIAKNFASEYENMPGKSVTIFRKILEIDPVFNNFFIVQDNKAIEIFPTLNYGAIRYAANKIAENLINSSSKVRQIITPPFYSAYSNEVSVALAYFVSKDSYAIGELNLTKFLIDKIFLSKLEGTTTMFIVDRYGNFVIHPNPKLVAERRNIGDENWFIKARHNKHFSGIVHSHGHWQIVSTILNPNSSWFFVVTTNLIAALTPFAYWILIMTGIFLVFCVWTFYTIRKEMSSSVISPIEQLQTLLQRIEELPEVPSEVYTQLATQQGPIEEIESFRKTFLNTFGWILNQEDSLKESSLRFQTLLHNIPVAVLIFQDNHFIYANKVAEQISGFKQEALVKTPCWELIHPDHREELMHMIQMRQQELRPAMQYSELPIITKSGQIKWLQTTVGSIVVNGRPAGIVMATDITEQRKAEQEKKEMEKKFQYLQRMEALGILAAGVAHEFNNILHGIGLNIEMLRFTGICPTEADKYLNTMEHLKKRASMLVEALLTFTRKKQSSKRLIHAHSEIQRVITIYSETLPKTIEVKTNLKATSDTIEAEEGQIEHIIMNLITNARDAIGNEFGTISVETETVIIDEPEKLKLPQKGKYMKIKVSDTGEGIPEEIMSKIFDPFFTTKEIGKGTGLGLSMVLGIVKSLGGSIFCDSAVQSGTTVNVLLPLVEITKQSTTSQKSELEKTMITQDALPTPPRSLEKPRILIIEDEEILASLIQECLQKEGYEASTFNTPEKAIEHLGSIKRTPDVVIMDLGLPGIGGEACLEHIRKMYPTLPVIVISGYLDHKILKHPEKYGVKACLSKPFSTQQLLQTLNEILAK</sequence>
<dbReference type="CDD" id="cd00082">
    <property type="entry name" value="HisKA"/>
    <property type="match status" value="1"/>
</dbReference>
<evidence type="ECO:0000256" key="4">
    <source>
        <dbReference type="ARBA" id="ARBA00022679"/>
    </source>
</evidence>
<dbReference type="InterPro" id="IPR036097">
    <property type="entry name" value="HisK_dim/P_sf"/>
</dbReference>
<evidence type="ECO:0000259" key="14">
    <source>
        <dbReference type="PROSITE" id="PS50112"/>
    </source>
</evidence>
<organism evidence="16">
    <name type="scientific">Thermodesulforhabdus norvegica</name>
    <dbReference type="NCBI Taxonomy" id="39841"/>
    <lineage>
        <taxon>Bacteria</taxon>
        <taxon>Pseudomonadati</taxon>
        <taxon>Thermodesulfobacteriota</taxon>
        <taxon>Syntrophobacteria</taxon>
        <taxon>Syntrophobacterales</taxon>
        <taxon>Thermodesulforhabdaceae</taxon>
        <taxon>Thermodesulforhabdus</taxon>
    </lineage>
</organism>
<dbReference type="Pfam" id="PF02518">
    <property type="entry name" value="HATPase_c"/>
    <property type="match status" value="1"/>
</dbReference>
<dbReference type="PANTHER" id="PTHR43065">
    <property type="entry name" value="SENSOR HISTIDINE KINASE"/>
    <property type="match status" value="1"/>
</dbReference>
<dbReference type="InterPro" id="IPR003594">
    <property type="entry name" value="HATPase_dom"/>
</dbReference>
<keyword evidence="10" id="KW-0175">Coiled coil</keyword>
<dbReference type="PROSITE" id="PS50113">
    <property type="entry name" value="PAC"/>
    <property type="match status" value="1"/>
</dbReference>
<dbReference type="SUPFAM" id="SSF52172">
    <property type="entry name" value="CheY-like"/>
    <property type="match status" value="1"/>
</dbReference>
<dbReference type="PROSITE" id="PS50112">
    <property type="entry name" value="PAS"/>
    <property type="match status" value="1"/>
</dbReference>
<feature type="domain" description="Histidine kinase" evidence="12">
    <location>
        <begin position="476"/>
        <end position="698"/>
    </location>
</feature>
<dbReference type="AlphaFoldDB" id="A0A7C1AZZ0"/>
<evidence type="ECO:0000256" key="7">
    <source>
        <dbReference type="ARBA" id="ARBA00022840"/>
    </source>
</evidence>
<dbReference type="Gene3D" id="3.30.450.20">
    <property type="entry name" value="PAS domain"/>
    <property type="match status" value="3"/>
</dbReference>
<dbReference type="EMBL" id="DQZW01000051">
    <property type="protein sequence ID" value="HDL89480.1"/>
    <property type="molecule type" value="Genomic_DNA"/>
</dbReference>
<evidence type="ECO:0000256" key="1">
    <source>
        <dbReference type="ARBA" id="ARBA00000085"/>
    </source>
</evidence>
<dbReference type="PANTHER" id="PTHR43065:SF46">
    <property type="entry name" value="C4-DICARBOXYLATE TRANSPORT SENSOR PROTEIN DCTB"/>
    <property type="match status" value="1"/>
</dbReference>
<gene>
    <name evidence="16" type="ORF">ENG14_01080</name>
</gene>
<dbReference type="SMART" id="SM00091">
    <property type="entry name" value="PAS"/>
    <property type="match status" value="1"/>
</dbReference>
<evidence type="ECO:0000259" key="15">
    <source>
        <dbReference type="PROSITE" id="PS50113"/>
    </source>
</evidence>
<keyword evidence="4" id="KW-0808">Transferase</keyword>
<dbReference type="InterPro" id="IPR035965">
    <property type="entry name" value="PAS-like_dom_sf"/>
</dbReference>